<dbReference type="SUPFAM" id="SSF56219">
    <property type="entry name" value="DNase I-like"/>
    <property type="match status" value="1"/>
</dbReference>
<evidence type="ECO:0000259" key="1">
    <source>
        <dbReference type="Pfam" id="PF03372"/>
    </source>
</evidence>
<dbReference type="EMBL" id="CP053452">
    <property type="protein sequence ID" value="QJW96049.1"/>
    <property type="molecule type" value="Genomic_DNA"/>
</dbReference>
<dbReference type="AlphaFoldDB" id="A0A6M5YPS2"/>
<keyword evidence="3" id="KW-1185">Reference proteome</keyword>
<dbReference type="InterPro" id="IPR005135">
    <property type="entry name" value="Endo/exonuclease/phosphatase"/>
</dbReference>
<dbReference type="Pfam" id="PF03372">
    <property type="entry name" value="Exo_endo_phos"/>
    <property type="match status" value="1"/>
</dbReference>
<dbReference type="Proteomes" id="UP000503447">
    <property type="component" value="Chromosome"/>
</dbReference>
<feature type="domain" description="Endonuclease/exonuclease/phosphatase" evidence="1">
    <location>
        <begin position="8"/>
        <end position="261"/>
    </location>
</feature>
<dbReference type="InterPro" id="IPR036691">
    <property type="entry name" value="Endo/exonu/phosph_ase_sf"/>
</dbReference>
<protein>
    <recommendedName>
        <fullName evidence="1">Endonuclease/exonuclease/phosphatase domain-containing protein</fullName>
    </recommendedName>
</protein>
<dbReference type="GO" id="GO:0003824">
    <property type="term" value="F:catalytic activity"/>
    <property type="evidence" value="ECO:0007669"/>
    <property type="project" value="InterPro"/>
</dbReference>
<reference evidence="3" key="1">
    <citation type="submission" date="2020-05" db="EMBL/GenBank/DDBJ databases">
        <title>Frigoriglobus tundricola gen. nov., sp. nov., a psychrotolerant cellulolytic planctomycete of the family Gemmataceae with two divergent copies of 16S rRNA gene.</title>
        <authorList>
            <person name="Kulichevskaya I.S."/>
            <person name="Ivanova A.A."/>
            <person name="Naumoff D.G."/>
            <person name="Beletsky A.V."/>
            <person name="Rijpstra W.I.C."/>
            <person name="Sinninghe Damste J.S."/>
            <person name="Mardanov A.V."/>
            <person name="Ravin N.V."/>
            <person name="Dedysh S.N."/>
        </authorList>
    </citation>
    <scope>NUCLEOTIDE SEQUENCE [LARGE SCALE GENOMIC DNA]</scope>
    <source>
        <strain evidence="3">PL17</strain>
    </source>
</reference>
<evidence type="ECO:0000313" key="2">
    <source>
        <dbReference type="EMBL" id="QJW96049.1"/>
    </source>
</evidence>
<name>A0A6M5YPS2_9BACT</name>
<organism evidence="2 3">
    <name type="scientific">Frigoriglobus tundricola</name>
    <dbReference type="NCBI Taxonomy" id="2774151"/>
    <lineage>
        <taxon>Bacteria</taxon>
        <taxon>Pseudomonadati</taxon>
        <taxon>Planctomycetota</taxon>
        <taxon>Planctomycetia</taxon>
        <taxon>Gemmatales</taxon>
        <taxon>Gemmataceae</taxon>
        <taxon>Frigoriglobus</taxon>
    </lineage>
</organism>
<dbReference type="Gene3D" id="3.60.10.10">
    <property type="entry name" value="Endonuclease/exonuclease/phosphatase"/>
    <property type="match status" value="1"/>
</dbReference>
<accession>A0A6M5YPS2</accession>
<proteinExistence type="predicted"/>
<gene>
    <name evidence="2" type="ORF">FTUN_3603</name>
</gene>
<sequence length="270" mass="29766">MPGITVLFWNVNRSPLDERVGRVVASERVDIVMLAEPDAPAADLAVRLGQLTGDPFVVVDGSADRFTICSRLPRRSLRLQFSADRWLIYRLVLDPIPELLVALAHLPSKLHAAGETQTLAVAELVADIARAERRRKHQSTVVVGDMNMNPFEAGVAGAGGLHGVMSAAVAARASREIQGREYQLFYNPMWSVMGDRSLGPPGTFYRSAAEAVNYYWNTYDQVLLRPELADRLKRLDVLSSDGVESLMTRTGLPDVANGSDHLPLLFCLEW</sequence>
<evidence type="ECO:0000313" key="3">
    <source>
        <dbReference type="Proteomes" id="UP000503447"/>
    </source>
</evidence>
<dbReference type="KEGG" id="ftj:FTUN_3603"/>